<proteinExistence type="predicted"/>
<sequence>MGTPCDDLEMPMSRWHMLILLIVLSCNLRLKVRKNNWDTETYQFDEVLTEVASEKRVYQVVVKPIVECS</sequence>
<protein>
    <submittedName>
        <fullName evidence="2">Uncharacterized protein</fullName>
    </submittedName>
</protein>
<keyword evidence="3" id="KW-1185">Reference proteome</keyword>
<evidence type="ECO:0000256" key="1">
    <source>
        <dbReference type="SAM" id="Phobius"/>
    </source>
</evidence>
<feature type="transmembrane region" description="Helical" evidence="1">
    <location>
        <begin position="12"/>
        <end position="30"/>
    </location>
</feature>
<evidence type="ECO:0000313" key="3">
    <source>
        <dbReference type="Proteomes" id="UP000467841"/>
    </source>
</evidence>
<keyword evidence="1" id="KW-0472">Membrane</keyword>
<reference evidence="2" key="1">
    <citation type="submission" date="2020-01" db="EMBL/GenBank/DDBJ databases">
        <authorList>
            <person name="Mishra B."/>
        </authorList>
    </citation>
    <scope>NUCLEOTIDE SEQUENCE [LARGE SCALE GENOMIC DNA]</scope>
</reference>
<organism evidence="2 3">
    <name type="scientific">Microthlaspi erraticum</name>
    <dbReference type="NCBI Taxonomy" id="1685480"/>
    <lineage>
        <taxon>Eukaryota</taxon>
        <taxon>Viridiplantae</taxon>
        <taxon>Streptophyta</taxon>
        <taxon>Embryophyta</taxon>
        <taxon>Tracheophyta</taxon>
        <taxon>Spermatophyta</taxon>
        <taxon>Magnoliopsida</taxon>
        <taxon>eudicotyledons</taxon>
        <taxon>Gunneridae</taxon>
        <taxon>Pentapetalae</taxon>
        <taxon>rosids</taxon>
        <taxon>malvids</taxon>
        <taxon>Brassicales</taxon>
        <taxon>Brassicaceae</taxon>
        <taxon>Coluteocarpeae</taxon>
        <taxon>Microthlaspi</taxon>
    </lineage>
</organism>
<keyword evidence="1" id="KW-1133">Transmembrane helix</keyword>
<accession>A0A6D2HEI8</accession>
<dbReference type="EMBL" id="CACVBM020000077">
    <property type="protein sequence ID" value="CAA7013984.1"/>
    <property type="molecule type" value="Genomic_DNA"/>
</dbReference>
<dbReference type="AlphaFoldDB" id="A0A6D2HEI8"/>
<keyword evidence="1" id="KW-0812">Transmembrane</keyword>
<dbReference type="OrthoDB" id="3176171at2759"/>
<gene>
    <name evidence="2" type="ORF">MERR_LOCUS1218</name>
</gene>
<evidence type="ECO:0000313" key="2">
    <source>
        <dbReference type="EMBL" id="CAA7013984.1"/>
    </source>
</evidence>
<dbReference type="Proteomes" id="UP000467841">
    <property type="component" value="Unassembled WGS sequence"/>
</dbReference>
<name>A0A6D2HEI8_9BRAS</name>
<comment type="caution">
    <text evidence="2">The sequence shown here is derived from an EMBL/GenBank/DDBJ whole genome shotgun (WGS) entry which is preliminary data.</text>
</comment>